<dbReference type="CDD" id="cd01109">
    <property type="entry name" value="HTH_YyaN"/>
    <property type="match status" value="1"/>
</dbReference>
<dbReference type="RefSeq" id="WP_343031852.1">
    <property type="nucleotide sequence ID" value="NZ_WNJO01000008.1"/>
</dbReference>
<proteinExistence type="predicted"/>
<dbReference type="AlphaFoldDB" id="A0A7X2XVY4"/>
<dbReference type="SMART" id="SM00422">
    <property type="entry name" value="HTH_MERR"/>
    <property type="match status" value="1"/>
</dbReference>
<reference evidence="3 4" key="1">
    <citation type="submission" date="2019-11" db="EMBL/GenBank/DDBJ databases">
        <title>Lactobacillus sp. nov. CRM56-3, isolated from fermented tea leaves.</title>
        <authorList>
            <person name="Phuengjayaem S."/>
            <person name="Tanasupawat S."/>
        </authorList>
    </citation>
    <scope>NUCLEOTIDE SEQUENCE [LARGE SCALE GENOMIC DNA]</scope>
    <source>
        <strain evidence="3 4">CRM56-3</strain>
    </source>
</reference>
<protein>
    <submittedName>
        <fullName evidence="3">MerR family transcriptional regulator</fullName>
    </submittedName>
</protein>
<evidence type="ECO:0000313" key="4">
    <source>
        <dbReference type="Proteomes" id="UP000466388"/>
    </source>
</evidence>
<gene>
    <name evidence="3" type="ORF">GM612_07730</name>
</gene>
<dbReference type="Pfam" id="PF13411">
    <property type="entry name" value="MerR_1"/>
    <property type="match status" value="1"/>
</dbReference>
<evidence type="ECO:0000259" key="2">
    <source>
        <dbReference type="PROSITE" id="PS50937"/>
    </source>
</evidence>
<feature type="domain" description="HTH merR-type" evidence="2">
    <location>
        <begin position="4"/>
        <end position="73"/>
    </location>
</feature>
<dbReference type="EMBL" id="WNJO01000008">
    <property type="protein sequence ID" value="MTV82535.1"/>
    <property type="molecule type" value="Genomic_DNA"/>
</dbReference>
<dbReference type="Gene3D" id="1.10.1660.10">
    <property type="match status" value="1"/>
</dbReference>
<dbReference type="InterPro" id="IPR009061">
    <property type="entry name" value="DNA-bd_dom_put_sf"/>
</dbReference>
<dbReference type="GO" id="GO:0003700">
    <property type="term" value="F:DNA-binding transcription factor activity"/>
    <property type="evidence" value="ECO:0007669"/>
    <property type="project" value="InterPro"/>
</dbReference>
<dbReference type="GO" id="GO:0003677">
    <property type="term" value="F:DNA binding"/>
    <property type="evidence" value="ECO:0007669"/>
    <property type="project" value="UniProtKB-KW"/>
</dbReference>
<keyword evidence="4" id="KW-1185">Reference proteome</keyword>
<accession>A0A7X2XVY4</accession>
<name>A0A7X2XVY4_9LACO</name>
<organism evidence="3 4">
    <name type="scientific">Secundilactobacillus folii</name>
    <dbReference type="NCBI Taxonomy" id="2678357"/>
    <lineage>
        <taxon>Bacteria</taxon>
        <taxon>Bacillati</taxon>
        <taxon>Bacillota</taxon>
        <taxon>Bacilli</taxon>
        <taxon>Lactobacillales</taxon>
        <taxon>Lactobacillaceae</taxon>
        <taxon>Secundilactobacillus</taxon>
    </lineage>
</organism>
<sequence>MDNTYTIKDVAERFNLPISTIRYYDKQGLLPFVAKNQAGYREFTTADLHLIRTIVCLRNTEMPLRDIRQYINYCMAGPKSIPLRKALLQSHKSRVLKKQAKIMHDLQEIDYKLDRYNAPDAAAFVSAELQFASNEKRAHGLRDTFS</sequence>
<keyword evidence="1" id="KW-0238">DNA-binding</keyword>
<dbReference type="PANTHER" id="PTHR30204">
    <property type="entry name" value="REDOX-CYCLING DRUG-SENSING TRANSCRIPTIONAL ACTIVATOR SOXR"/>
    <property type="match status" value="1"/>
</dbReference>
<dbReference type="SUPFAM" id="SSF46955">
    <property type="entry name" value="Putative DNA-binding domain"/>
    <property type="match status" value="1"/>
</dbReference>
<comment type="caution">
    <text evidence="3">The sequence shown here is derived from an EMBL/GenBank/DDBJ whole genome shotgun (WGS) entry which is preliminary data.</text>
</comment>
<dbReference type="Proteomes" id="UP000466388">
    <property type="component" value="Unassembled WGS sequence"/>
</dbReference>
<evidence type="ECO:0000256" key="1">
    <source>
        <dbReference type="ARBA" id="ARBA00023125"/>
    </source>
</evidence>
<dbReference type="InterPro" id="IPR000551">
    <property type="entry name" value="MerR-type_HTH_dom"/>
</dbReference>
<evidence type="ECO:0000313" key="3">
    <source>
        <dbReference type="EMBL" id="MTV82535.1"/>
    </source>
</evidence>
<dbReference type="InterPro" id="IPR047057">
    <property type="entry name" value="MerR_fam"/>
</dbReference>
<dbReference type="PANTHER" id="PTHR30204:SF82">
    <property type="entry name" value="TRANSCRIPTIONAL REGULATOR, MERR FAMILY"/>
    <property type="match status" value="1"/>
</dbReference>
<dbReference type="PROSITE" id="PS50937">
    <property type="entry name" value="HTH_MERR_2"/>
    <property type="match status" value="1"/>
</dbReference>